<dbReference type="EMBL" id="GG679062">
    <property type="protein sequence ID" value="EER08436.1"/>
    <property type="molecule type" value="Genomic_DNA"/>
</dbReference>
<evidence type="ECO:0000256" key="1">
    <source>
        <dbReference type="SAM" id="Phobius"/>
    </source>
</evidence>
<feature type="non-terminal residue" evidence="2">
    <location>
        <position position="91"/>
    </location>
</feature>
<protein>
    <submittedName>
        <fullName evidence="2">Uncharacterized protein</fullName>
    </submittedName>
</protein>
<dbReference type="GeneID" id="9041538"/>
<feature type="transmembrane region" description="Helical" evidence="1">
    <location>
        <begin position="66"/>
        <end position="88"/>
    </location>
</feature>
<organism evidence="3">
    <name type="scientific">Perkinsus marinus (strain ATCC 50983 / TXsc)</name>
    <dbReference type="NCBI Taxonomy" id="423536"/>
    <lineage>
        <taxon>Eukaryota</taxon>
        <taxon>Sar</taxon>
        <taxon>Alveolata</taxon>
        <taxon>Perkinsozoa</taxon>
        <taxon>Perkinsea</taxon>
        <taxon>Perkinsida</taxon>
        <taxon>Perkinsidae</taxon>
        <taxon>Perkinsus</taxon>
    </lineage>
</organism>
<gene>
    <name evidence="2" type="ORF">Pmar_PMAR007103</name>
</gene>
<feature type="transmembrane region" description="Helical" evidence="1">
    <location>
        <begin position="12"/>
        <end position="32"/>
    </location>
</feature>
<dbReference type="Proteomes" id="UP000007800">
    <property type="component" value="Unassembled WGS sequence"/>
</dbReference>
<keyword evidence="1" id="KW-0812">Transmembrane</keyword>
<evidence type="ECO:0000313" key="2">
    <source>
        <dbReference type="EMBL" id="EER08436.1"/>
    </source>
</evidence>
<sequence length="91" mass="10384">MTIPHTPRSVPVYKLLIALFTLIPVSIAYIPLYASPSGAWYLFPLIIAPMWAMFDADFNYQWSFTFWRVTITTAWFAWATGALVHLIATSI</sequence>
<reference evidence="2 3" key="1">
    <citation type="submission" date="2008-07" db="EMBL/GenBank/DDBJ databases">
        <authorList>
            <person name="El-Sayed N."/>
            <person name="Caler E."/>
            <person name="Inman J."/>
            <person name="Amedeo P."/>
            <person name="Hass B."/>
            <person name="Wortman J."/>
        </authorList>
    </citation>
    <scope>NUCLEOTIDE SEQUENCE [LARGE SCALE GENOMIC DNA]</scope>
    <source>
        <strain evidence="3">ATCC 50983 / TXsc</strain>
    </source>
</reference>
<evidence type="ECO:0000313" key="3">
    <source>
        <dbReference type="Proteomes" id="UP000007800"/>
    </source>
</evidence>
<accession>C5L4A6</accession>
<proteinExistence type="predicted"/>
<dbReference type="RefSeq" id="XP_002776620.1">
    <property type="nucleotide sequence ID" value="XM_002776574.1"/>
</dbReference>
<keyword evidence="3" id="KW-1185">Reference proteome</keyword>
<dbReference type="AlphaFoldDB" id="C5L4A6"/>
<dbReference type="InParanoid" id="C5L4A6"/>
<feature type="transmembrane region" description="Helical" evidence="1">
    <location>
        <begin position="38"/>
        <end position="54"/>
    </location>
</feature>
<keyword evidence="1" id="KW-0472">Membrane</keyword>
<name>C5L4A6_PERM5</name>
<keyword evidence="1" id="KW-1133">Transmembrane helix</keyword>